<dbReference type="Gene3D" id="3.30.2380.10">
    <property type="entry name" value="CGI121/TPRKB"/>
    <property type="match status" value="1"/>
</dbReference>
<organism evidence="2 3">
    <name type="scientific">Archaeoglobus veneficus (strain DSM 11195 / SNP6)</name>
    <dbReference type="NCBI Taxonomy" id="693661"/>
    <lineage>
        <taxon>Archaea</taxon>
        <taxon>Methanobacteriati</taxon>
        <taxon>Methanobacteriota</taxon>
        <taxon>Archaeoglobi</taxon>
        <taxon>Archaeoglobales</taxon>
        <taxon>Archaeoglobaceae</taxon>
        <taxon>Archaeoglobus</taxon>
    </lineage>
</organism>
<dbReference type="NCBIfam" id="NF011465">
    <property type="entry name" value="PRK14886.1-1"/>
    <property type="match status" value="1"/>
</dbReference>
<dbReference type="EMBL" id="CP002588">
    <property type="protein sequence ID" value="AEA47993.1"/>
    <property type="molecule type" value="Genomic_DNA"/>
</dbReference>
<evidence type="ECO:0000313" key="2">
    <source>
        <dbReference type="EMBL" id="AEA47993.1"/>
    </source>
</evidence>
<proteinExistence type="inferred from homology"/>
<dbReference type="OrthoDB" id="69587at2157"/>
<dbReference type="Proteomes" id="UP000008136">
    <property type="component" value="Chromosome"/>
</dbReference>
<comment type="similarity">
    <text evidence="1">Belongs to the CGI121/TPRKB family.</text>
</comment>
<dbReference type="InterPro" id="IPR016799">
    <property type="entry name" value="UCP022062"/>
</dbReference>
<gene>
    <name evidence="2" type="ordered locus">Arcve_2000</name>
</gene>
<dbReference type="HOGENOM" id="CLU_103619_1_1_2"/>
<evidence type="ECO:0000313" key="3">
    <source>
        <dbReference type="Proteomes" id="UP000008136"/>
    </source>
</evidence>
<evidence type="ECO:0008006" key="4">
    <source>
        <dbReference type="Google" id="ProtNLM"/>
    </source>
</evidence>
<dbReference type="RefSeq" id="WP_013684645.1">
    <property type="nucleotide sequence ID" value="NC_015320.1"/>
</dbReference>
<dbReference type="AlphaFoldDB" id="F2KS54"/>
<dbReference type="InterPro" id="IPR013926">
    <property type="entry name" value="CGI121/TPRKB"/>
</dbReference>
<accession>F2KS54</accession>
<dbReference type="InterPro" id="IPR036504">
    <property type="entry name" value="CGI121/TPRKB_sf"/>
</dbReference>
<dbReference type="eggNOG" id="arCOG02197">
    <property type="taxonomic scope" value="Archaea"/>
</dbReference>
<dbReference type="SUPFAM" id="SSF143870">
    <property type="entry name" value="PF0523-like"/>
    <property type="match status" value="1"/>
</dbReference>
<reference evidence="2 3" key="1">
    <citation type="submission" date="2011-03" db="EMBL/GenBank/DDBJ databases">
        <title>The complete genome of Archaeoglobus veneficus SNP6.</title>
        <authorList>
            <consortium name="US DOE Joint Genome Institute (JGI-PGF)"/>
            <person name="Lucas S."/>
            <person name="Copeland A."/>
            <person name="Lapidus A."/>
            <person name="Bruce D."/>
            <person name="Goodwin L."/>
            <person name="Pitluck S."/>
            <person name="Kyrpides N."/>
            <person name="Mavromatis K."/>
            <person name="Pagani I."/>
            <person name="Ivanova N."/>
            <person name="Mikhailova N."/>
            <person name="Lu M."/>
            <person name="Detter J.C."/>
            <person name="Tapia R."/>
            <person name="Han C."/>
            <person name="Land M."/>
            <person name="Hauser L."/>
            <person name="Markowitz V."/>
            <person name="Cheng J.-F."/>
            <person name="Hugenholtz P."/>
            <person name="Woyke T."/>
            <person name="Wu D."/>
            <person name="Spring S."/>
            <person name="Brambilla E."/>
            <person name="Klenk H.-P."/>
            <person name="Eisen J.A."/>
        </authorList>
    </citation>
    <scope>NUCLEOTIDE SEQUENCE [LARGE SCALE GENOMIC DNA]</scope>
    <source>
        <strain>SNP6</strain>
    </source>
</reference>
<name>F2KS54_ARCVS</name>
<evidence type="ECO:0000256" key="1">
    <source>
        <dbReference type="ARBA" id="ARBA00005546"/>
    </source>
</evidence>
<sequence length="155" mass="17549">MISILQGILDVEDVEEFLLPFRDCAVFLNADYIADETHAELAARKALRAWHDGRNVAKTLPVEVILYAAATRQINRAMELGLKTGTNRVVVVVLGDCIDKVSSVLKEENVLKMDEEKIVRLKQFFRITDEELEVAGVEKLPLLVRERVVLFDLTK</sequence>
<dbReference type="STRING" id="693661.Arcve_2000"/>
<dbReference type="PIRSF" id="PIRSF022062">
    <property type="entry name" value="UCP022062"/>
    <property type="match status" value="1"/>
</dbReference>
<dbReference type="Pfam" id="PF08617">
    <property type="entry name" value="CGI-121"/>
    <property type="match status" value="1"/>
</dbReference>
<dbReference type="KEGG" id="ave:Arcve_2000"/>
<keyword evidence="3" id="KW-1185">Reference proteome</keyword>
<dbReference type="GeneID" id="10395133"/>
<protein>
    <recommendedName>
        <fullName evidence="4">KEOPS complex subunit Cgi121</fullName>
    </recommendedName>
</protein>